<name>A0A7W6FMJ7_9HYPH</name>
<accession>A0A7W6FMJ7</accession>
<gene>
    <name evidence="1" type="ORF">GGQ65_006954</name>
</gene>
<comment type="caution">
    <text evidence="1">The sequence shown here is derived from an EMBL/GenBank/DDBJ whole genome shotgun (WGS) entry which is preliminary data.</text>
</comment>
<dbReference type="EMBL" id="JACIDG010000030">
    <property type="protein sequence ID" value="MBB3919608.1"/>
    <property type="molecule type" value="Genomic_DNA"/>
</dbReference>
<proteinExistence type="predicted"/>
<evidence type="ECO:0000313" key="2">
    <source>
        <dbReference type="Proteomes" id="UP000545490"/>
    </source>
</evidence>
<reference evidence="1 2" key="1">
    <citation type="submission" date="2020-08" db="EMBL/GenBank/DDBJ databases">
        <title>Genomic Encyclopedia of Type Strains, Phase IV (KMG-IV): sequencing the most valuable type-strain genomes for metagenomic binning, comparative biology and taxonomic classification.</title>
        <authorList>
            <person name="Goeker M."/>
        </authorList>
    </citation>
    <scope>NUCLEOTIDE SEQUENCE [LARGE SCALE GENOMIC DNA]</scope>
    <source>
        <strain evidence="1 2">DSM 19331</strain>
    </source>
</reference>
<organism evidence="1 2">
    <name type="scientific">Rhizobium fabae</name>
    <dbReference type="NCBI Taxonomy" id="573179"/>
    <lineage>
        <taxon>Bacteria</taxon>
        <taxon>Pseudomonadati</taxon>
        <taxon>Pseudomonadota</taxon>
        <taxon>Alphaproteobacteria</taxon>
        <taxon>Hyphomicrobiales</taxon>
        <taxon>Rhizobiaceae</taxon>
        <taxon>Rhizobium/Agrobacterium group</taxon>
        <taxon>Rhizobium</taxon>
    </lineage>
</organism>
<dbReference type="RefSeq" id="WP_164737623.1">
    <property type="nucleotide sequence ID" value="NZ_JACIDG010000030.1"/>
</dbReference>
<dbReference type="Proteomes" id="UP000545490">
    <property type="component" value="Unassembled WGS sequence"/>
</dbReference>
<dbReference type="AlphaFoldDB" id="A0A7W6FMJ7"/>
<evidence type="ECO:0000313" key="1">
    <source>
        <dbReference type="EMBL" id="MBB3919608.1"/>
    </source>
</evidence>
<sequence>MKDYSEWQFSDVKGFRAGDWMQDVLDMAAQIETHRQRSMNQFVDDRARKAADEIDLG</sequence>
<protein>
    <submittedName>
        <fullName evidence="1">Uncharacterized protein (DUF1778 family)</fullName>
    </submittedName>
</protein>